<protein>
    <submittedName>
        <fullName evidence="1">Putative sarcosine oxidase gamma subunit</fullName>
        <ecNumber evidence="1">1.5.3.1</ecNumber>
    </submittedName>
</protein>
<evidence type="ECO:0000313" key="1">
    <source>
        <dbReference type="EMBL" id="AGI68808.1"/>
    </source>
</evidence>
<dbReference type="Proteomes" id="UP000005307">
    <property type="component" value="Chromosome"/>
</dbReference>
<dbReference type="InterPro" id="IPR027266">
    <property type="entry name" value="TrmE/GcvT-like"/>
</dbReference>
<dbReference type="KEGG" id="oat:OAN307_c32980"/>
<gene>
    <name evidence="1" type="ORF">OAN307_c32980</name>
</gene>
<dbReference type="EC" id="1.5.3.1" evidence="1"/>
<dbReference type="GO" id="GO:0008115">
    <property type="term" value="F:sarcosine oxidase activity"/>
    <property type="evidence" value="ECO:0007669"/>
    <property type="project" value="UniProtKB-EC"/>
</dbReference>
<proteinExistence type="predicted"/>
<organism evidence="1 2">
    <name type="scientific">Octadecabacter antarcticus 307</name>
    <dbReference type="NCBI Taxonomy" id="391626"/>
    <lineage>
        <taxon>Bacteria</taxon>
        <taxon>Pseudomonadati</taxon>
        <taxon>Pseudomonadota</taxon>
        <taxon>Alphaproteobacteria</taxon>
        <taxon>Rhodobacterales</taxon>
        <taxon>Roseobacteraceae</taxon>
        <taxon>Octadecabacter</taxon>
    </lineage>
</organism>
<dbReference type="AlphaFoldDB" id="M9RAJ1"/>
<dbReference type="HOGENOM" id="CLU_114076_0_0_5"/>
<accession>M9RAJ1</accession>
<dbReference type="STRING" id="391626.OAN307_c32980"/>
<dbReference type="eggNOG" id="COG4583">
    <property type="taxonomic scope" value="Bacteria"/>
</dbReference>
<dbReference type="SUPFAM" id="SSF103025">
    <property type="entry name" value="Folate-binding domain"/>
    <property type="match status" value="1"/>
</dbReference>
<keyword evidence="1" id="KW-0560">Oxidoreductase</keyword>
<sequence length="179" mass="19030">MSDLAQVTRVAACGMITLRGDLGSAKLTKAVKAVTGQAMPTSGQFLGDATSGVAWMSPDELLLVVPYADVAQNVAQIDKVLVGHHYLAVDVSDARAVFNVSGVRARDVLARLCPVDLHPDSFGVGQFRRTRMAQVAAAFWMHDTGFEVVCFQSVGHYAQDLLAQAAKNATGTGFYAPDM</sequence>
<dbReference type="Pfam" id="PF04268">
    <property type="entry name" value="SoxG"/>
    <property type="match status" value="1"/>
</dbReference>
<dbReference type="RefSeq" id="WP_015500786.1">
    <property type="nucleotide sequence ID" value="NC_020911.1"/>
</dbReference>
<name>M9RAJ1_9RHOB</name>
<dbReference type="OrthoDB" id="9814782at2"/>
<reference evidence="1 2" key="1">
    <citation type="journal article" date="2013" name="PLoS ONE">
        <title>Poles Apart: Arctic and Antarctic Octadecabacter strains Share High Genome Plasticity and a New Type of Xanthorhodopsin.</title>
        <authorList>
            <person name="Vollmers J."/>
            <person name="Voget S."/>
            <person name="Dietrich S."/>
            <person name="Gollnow K."/>
            <person name="Smits M."/>
            <person name="Meyer K."/>
            <person name="Brinkhoff T."/>
            <person name="Simon M."/>
            <person name="Daniel R."/>
        </authorList>
    </citation>
    <scope>NUCLEOTIDE SEQUENCE [LARGE SCALE GENOMIC DNA]</scope>
    <source>
        <strain evidence="1 2">307</strain>
    </source>
</reference>
<dbReference type="InterPro" id="IPR007375">
    <property type="entry name" value="SoxG"/>
</dbReference>
<dbReference type="Gene3D" id="3.30.1360.120">
    <property type="entry name" value="Probable tRNA modification gtpase trme, domain 1"/>
    <property type="match status" value="1"/>
</dbReference>
<dbReference type="EMBL" id="CP003740">
    <property type="protein sequence ID" value="AGI68808.1"/>
    <property type="molecule type" value="Genomic_DNA"/>
</dbReference>
<keyword evidence="2" id="KW-1185">Reference proteome</keyword>
<evidence type="ECO:0000313" key="2">
    <source>
        <dbReference type="Proteomes" id="UP000005307"/>
    </source>
</evidence>
<dbReference type="Gene3D" id="3.30.70.1520">
    <property type="entry name" value="Heterotetrameric sarcosine oxidase"/>
    <property type="match status" value="1"/>
</dbReference>